<dbReference type="SUPFAM" id="SSF50729">
    <property type="entry name" value="PH domain-like"/>
    <property type="match status" value="1"/>
</dbReference>
<dbReference type="Proteomes" id="UP000887116">
    <property type="component" value="Unassembled WGS sequence"/>
</dbReference>
<proteinExistence type="predicted"/>
<feature type="domain" description="PLC-beta PH" evidence="1">
    <location>
        <begin position="41"/>
        <end position="90"/>
    </location>
</feature>
<reference evidence="2" key="1">
    <citation type="submission" date="2020-07" db="EMBL/GenBank/DDBJ databases">
        <title>Multicomponent nature underlies the extraordinary mechanical properties of spider dragline silk.</title>
        <authorList>
            <person name="Kono N."/>
            <person name="Nakamura H."/>
            <person name="Mori M."/>
            <person name="Yoshida Y."/>
            <person name="Ohtoshi R."/>
            <person name="Malay A.D."/>
            <person name="Moran D.A.P."/>
            <person name="Tomita M."/>
            <person name="Numata K."/>
            <person name="Arakawa K."/>
        </authorList>
    </citation>
    <scope>NUCLEOTIDE SEQUENCE</scope>
</reference>
<gene>
    <name evidence="2" type="ORF">TNCT_635501</name>
</gene>
<accession>A0A8X6KV29</accession>
<dbReference type="OrthoDB" id="269822at2759"/>
<dbReference type="Gene3D" id="2.30.29.240">
    <property type="match status" value="1"/>
</dbReference>
<comment type="caution">
    <text evidence="2">The sequence shown here is derived from an EMBL/GenBank/DDBJ whole genome shotgun (WGS) entry which is preliminary data.</text>
</comment>
<evidence type="ECO:0000259" key="1">
    <source>
        <dbReference type="Pfam" id="PF17787"/>
    </source>
</evidence>
<protein>
    <submittedName>
        <fullName evidence="2">1-phosphatidylinositol 4,5-bisphosphate phosphodiesterase</fullName>
    </submittedName>
</protein>
<evidence type="ECO:0000313" key="3">
    <source>
        <dbReference type="Proteomes" id="UP000887116"/>
    </source>
</evidence>
<name>A0A8X6KV29_TRICU</name>
<feature type="non-terminal residue" evidence="2">
    <location>
        <position position="1"/>
    </location>
</feature>
<sequence length="93" mass="10694">MFSPEINGFFPCLLLDHNENALWWSVNLPHDITLGFLLVVDSTVGTPVTLRVDKCGFFLFWTDQNNETEFLEISSIRDTRTGKYSKTPRKPSQ</sequence>
<dbReference type="AlphaFoldDB" id="A0A8X6KV29"/>
<evidence type="ECO:0000313" key="2">
    <source>
        <dbReference type="EMBL" id="GFQ83448.1"/>
    </source>
</evidence>
<keyword evidence="3" id="KW-1185">Reference proteome</keyword>
<dbReference type="EMBL" id="BMAO01002809">
    <property type="protein sequence ID" value="GFQ83448.1"/>
    <property type="molecule type" value="Genomic_DNA"/>
</dbReference>
<dbReference type="InterPro" id="IPR037862">
    <property type="entry name" value="PLC-beta_PH"/>
</dbReference>
<dbReference type="Pfam" id="PF17787">
    <property type="entry name" value="PH_14"/>
    <property type="match status" value="1"/>
</dbReference>
<organism evidence="2 3">
    <name type="scientific">Trichonephila clavata</name>
    <name type="common">Joro spider</name>
    <name type="synonym">Nephila clavata</name>
    <dbReference type="NCBI Taxonomy" id="2740835"/>
    <lineage>
        <taxon>Eukaryota</taxon>
        <taxon>Metazoa</taxon>
        <taxon>Ecdysozoa</taxon>
        <taxon>Arthropoda</taxon>
        <taxon>Chelicerata</taxon>
        <taxon>Arachnida</taxon>
        <taxon>Araneae</taxon>
        <taxon>Araneomorphae</taxon>
        <taxon>Entelegynae</taxon>
        <taxon>Araneoidea</taxon>
        <taxon>Nephilidae</taxon>
        <taxon>Trichonephila</taxon>
    </lineage>
</organism>